<sequence>MEFPHRPPAPAYHVAPPVQIQGAAKATQVHHNGSQVPPIQGGMAAAPRLNHIQRANGFPFRSNGSYAWDN</sequence>
<protein>
    <submittedName>
        <fullName evidence="1">Uncharacterized protein</fullName>
    </submittedName>
</protein>
<keyword evidence="2" id="KW-1185">Reference proteome</keyword>
<accession>A0A067L646</accession>
<evidence type="ECO:0000313" key="2">
    <source>
        <dbReference type="Proteomes" id="UP000027138"/>
    </source>
</evidence>
<dbReference type="EMBL" id="KK914336">
    <property type="protein sequence ID" value="KDP39975.1"/>
    <property type="molecule type" value="Genomic_DNA"/>
</dbReference>
<reference evidence="1 2" key="1">
    <citation type="journal article" date="2014" name="PLoS ONE">
        <title>Global Analysis of Gene Expression Profiles in Physic Nut (Jatropha curcas L.) Seedlings Exposed to Salt Stress.</title>
        <authorList>
            <person name="Zhang L."/>
            <person name="Zhang C."/>
            <person name="Wu P."/>
            <person name="Chen Y."/>
            <person name="Li M."/>
            <person name="Jiang H."/>
            <person name="Wu G."/>
        </authorList>
    </citation>
    <scope>NUCLEOTIDE SEQUENCE [LARGE SCALE GENOMIC DNA]</scope>
    <source>
        <strain evidence="2">cv. GZQX0401</strain>
        <tissue evidence="1">Young leaves</tissue>
    </source>
</reference>
<organism evidence="1 2">
    <name type="scientific">Jatropha curcas</name>
    <name type="common">Barbados nut</name>
    <dbReference type="NCBI Taxonomy" id="180498"/>
    <lineage>
        <taxon>Eukaryota</taxon>
        <taxon>Viridiplantae</taxon>
        <taxon>Streptophyta</taxon>
        <taxon>Embryophyta</taxon>
        <taxon>Tracheophyta</taxon>
        <taxon>Spermatophyta</taxon>
        <taxon>Magnoliopsida</taxon>
        <taxon>eudicotyledons</taxon>
        <taxon>Gunneridae</taxon>
        <taxon>Pentapetalae</taxon>
        <taxon>rosids</taxon>
        <taxon>fabids</taxon>
        <taxon>Malpighiales</taxon>
        <taxon>Euphorbiaceae</taxon>
        <taxon>Crotonoideae</taxon>
        <taxon>Jatropheae</taxon>
        <taxon>Jatropha</taxon>
    </lineage>
</organism>
<proteinExistence type="predicted"/>
<name>A0A067L646_JATCU</name>
<dbReference type="Proteomes" id="UP000027138">
    <property type="component" value="Unassembled WGS sequence"/>
</dbReference>
<gene>
    <name evidence="1" type="ORF">JCGZ_03506</name>
</gene>
<dbReference type="AlphaFoldDB" id="A0A067L646"/>
<evidence type="ECO:0000313" key="1">
    <source>
        <dbReference type="EMBL" id="KDP39975.1"/>
    </source>
</evidence>